<accession>A0A0N1EEG4</accession>
<organism evidence="1 2">
    <name type="scientific">Pseudoalteromonas porphyrae</name>
    <dbReference type="NCBI Taxonomy" id="187330"/>
    <lineage>
        <taxon>Bacteria</taxon>
        <taxon>Pseudomonadati</taxon>
        <taxon>Pseudomonadota</taxon>
        <taxon>Gammaproteobacteria</taxon>
        <taxon>Alteromonadales</taxon>
        <taxon>Pseudoalteromonadaceae</taxon>
        <taxon>Pseudoalteromonas</taxon>
    </lineage>
</organism>
<dbReference type="Proteomes" id="UP000037848">
    <property type="component" value="Unassembled WGS sequence"/>
</dbReference>
<proteinExistence type="predicted"/>
<dbReference type="EMBL" id="LHPH01000027">
    <property type="protein sequence ID" value="KPH58040.1"/>
    <property type="molecule type" value="Genomic_DNA"/>
</dbReference>
<protein>
    <submittedName>
        <fullName evidence="1">Uncharacterized protein</fullName>
    </submittedName>
</protein>
<dbReference type="STRING" id="187330.AMS58_15655"/>
<gene>
    <name evidence="1" type="ORF">ADS77_18500</name>
</gene>
<name>A0A0N1EEG4_9GAMM</name>
<dbReference type="AlphaFoldDB" id="A0A0N1EEG4"/>
<reference evidence="1 2" key="1">
    <citation type="submission" date="2015-08" db="EMBL/GenBank/DDBJ databases">
        <title>Draft Genome Sequence of Pseudoalteromonas porphyrae UCD-SED14.</title>
        <authorList>
            <person name="Coil D.A."/>
            <person name="Jospin G."/>
            <person name="Lee R.D."/>
            <person name="Eisen J.A."/>
        </authorList>
    </citation>
    <scope>NUCLEOTIDE SEQUENCE [LARGE SCALE GENOMIC DNA]</scope>
    <source>
        <strain evidence="1 2">UCD-SED14</strain>
    </source>
</reference>
<evidence type="ECO:0000313" key="2">
    <source>
        <dbReference type="Proteomes" id="UP000037848"/>
    </source>
</evidence>
<evidence type="ECO:0000313" key="1">
    <source>
        <dbReference type="EMBL" id="KPH58040.1"/>
    </source>
</evidence>
<comment type="caution">
    <text evidence="1">The sequence shown here is derived from an EMBL/GenBank/DDBJ whole genome shotgun (WGS) entry which is preliminary data.</text>
</comment>
<dbReference type="PATRIC" id="fig|187330.3.peg.2350"/>
<keyword evidence="2" id="KW-1185">Reference proteome</keyword>
<sequence>MAVQFIFSNPPAESLTENETLERVRQGAINIDTGTARALSGPASPIQGEILAAMGNNARLMTQTALGEFVVAVRRNGRPDVIANASAFLSTVSAIPDMPFIRVMNLLPEFGEECFLVNVIT</sequence>